<feature type="domain" description="HNH nuclease" evidence="1">
    <location>
        <begin position="210"/>
        <end position="268"/>
    </location>
</feature>
<evidence type="ECO:0000259" key="1">
    <source>
        <dbReference type="SMART" id="SM00507"/>
    </source>
</evidence>
<proteinExistence type="predicted"/>
<evidence type="ECO:0000313" key="3">
    <source>
        <dbReference type="Proteomes" id="UP001235760"/>
    </source>
</evidence>
<accession>A0ABT9G913</accession>
<dbReference type="GO" id="GO:0004519">
    <property type="term" value="F:endonuclease activity"/>
    <property type="evidence" value="ECO:0007669"/>
    <property type="project" value="UniProtKB-KW"/>
</dbReference>
<dbReference type="SMART" id="SM00507">
    <property type="entry name" value="HNHc"/>
    <property type="match status" value="1"/>
</dbReference>
<dbReference type="Pfam" id="PF01844">
    <property type="entry name" value="HNH"/>
    <property type="match status" value="1"/>
</dbReference>
<gene>
    <name evidence="2" type="ORF">Q8X39_20195</name>
</gene>
<dbReference type="EMBL" id="JAUZEE010000019">
    <property type="protein sequence ID" value="MDP4302962.1"/>
    <property type="molecule type" value="Genomic_DNA"/>
</dbReference>
<dbReference type="Proteomes" id="UP001235760">
    <property type="component" value="Unassembled WGS sequence"/>
</dbReference>
<dbReference type="RefSeq" id="WP_305751500.1">
    <property type="nucleotide sequence ID" value="NZ_JAUZEE010000019.1"/>
</dbReference>
<keyword evidence="2" id="KW-0540">Nuclease</keyword>
<keyword evidence="2" id="KW-0378">Hydrolase</keyword>
<reference evidence="2 3" key="1">
    <citation type="submission" date="2023-08" db="EMBL/GenBank/DDBJ databases">
        <authorList>
            <person name="Roldan D.M."/>
            <person name="Menes R.J."/>
        </authorList>
    </citation>
    <scope>NUCLEOTIDE SEQUENCE [LARGE SCALE GENOMIC DNA]</scope>
    <source>
        <strain evidence="2 3">CCM 2812</strain>
    </source>
</reference>
<dbReference type="InterPro" id="IPR003615">
    <property type="entry name" value="HNH_nuc"/>
</dbReference>
<evidence type="ECO:0000313" key="2">
    <source>
        <dbReference type="EMBL" id="MDP4302962.1"/>
    </source>
</evidence>
<name>A0ABT9G913_LEPDI</name>
<organism evidence="2 3">
    <name type="scientific">Leptothrix discophora</name>
    <dbReference type="NCBI Taxonomy" id="89"/>
    <lineage>
        <taxon>Bacteria</taxon>
        <taxon>Pseudomonadati</taxon>
        <taxon>Pseudomonadota</taxon>
        <taxon>Betaproteobacteria</taxon>
        <taxon>Burkholderiales</taxon>
        <taxon>Sphaerotilaceae</taxon>
        <taxon>Leptothrix</taxon>
    </lineage>
</organism>
<dbReference type="InterPro" id="IPR002711">
    <property type="entry name" value="HNH"/>
</dbReference>
<sequence>MIPMATYVSIETSVTPDCIMLIRHANSQISTIAQFGVSIEDYTKFQPEGGRFDFHCTNRHRPAEIAVVIVADHVHEIYRIGPHHQRGSSHDQKFVGRSYWAFQQSKDPRILRKFDLTPIANKCNGQRVSGYAGRERNAALHSGTPMFWEIGLDVEVAHSLKTALDGHLEREIEKSTKNRQERLDRLSRANPTPKLALVSSYVMERNPDVIAEALYLANGKCQSCGSAAPFIRRSDHSPYLEVHHRVPLAEGGPDTVENAIALCPNCHRRFHFGDWTRRSN</sequence>
<dbReference type="CDD" id="cd00085">
    <property type="entry name" value="HNHc"/>
    <property type="match status" value="1"/>
</dbReference>
<dbReference type="Gene3D" id="1.10.30.50">
    <property type="match status" value="1"/>
</dbReference>
<keyword evidence="3" id="KW-1185">Reference proteome</keyword>
<keyword evidence="2" id="KW-0255">Endonuclease</keyword>
<protein>
    <submittedName>
        <fullName evidence="2">HNH endonuclease signature motif containing protein</fullName>
    </submittedName>
</protein>
<comment type="caution">
    <text evidence="2">The sequence shown here is derived from an EMBL/GenBank/DDBJ whole genome shotgun (WGS) entry which is preliminary data.</text>
</comment>